<evidence type="ECO:0000256" key="9">
    <source>
        <dbReference type="ARBA" id="ARBA00023014"/>
    </source>
</evidence>
<dbReference type="SUPFAM" id="SSF46548">
    <property type="entry name" value="alpha-helical ferredoxin"/>
    <property type="match status" value="1"/>
</dbReference>
<organism evidence="13 14">
    <name type="scientific">Nesterenkonia halotolerans</name>
    <dbReference type="NCBI Taxonomy" id="225325"/>
    <lineage>
        <taxon>Bacteria</taxon>
        <taxon>Bacillati</taxon>
        <taxon>Actinomycetota</taxon>
        <taxon>Actinomycetes</taxon>
        <taxon>Micrococcales</taxon>
        <taxon>Micrococcaceae</taxon>
        <taxon>Nesterenkonia</taxon>
    </lineage>
</organism>
<protein>
    <recommendedName>
        <fullName evidence="10">D-lactate dehydrogenase (cytochrome)</fullName>
        <ecNumber evidence="10">1.1.2.4</ecNumber>
    </recommendedName>
</protein>
<dbReference type="Gene3D" id="3.30.465.10">
    <property type="match status" value="1"/>
</dbReference>
<evidence type="ECO:0000256" key="6">
    <source>
        <dbReference type="ARBA" id="ARBA00022946"/>
    </source>
</evidence>
<dbReference type="EMBL" id="JADBEE010000002">
    <property type="protein sequence ID" value="MBE1515932.1"/>
    <property type="molecule type" value="Genomic_DNA"/>
</dbReference>
<dbReference type="Gene3D" id="3.30.70.2740">
    <property type="match status" value="1"/>
</dbReference>
<dbReference type="InterPro" id="IPR016167">
    <property type="entry name" value="FAD-bd_PCMH_sub1"/>
</dbReference>
<feature type="domain" description="4Fe-4S ferredoxin-type" evidence="11">
    <location>
        <begin position="531"/>
        <end position="562"/>
    </location>
</feature>
<comment type="similarity">
    <text evidence="2">Belongs to the FAD-binding oxidoreductase/transferase type 4 family.</text>
</comment>
<dbReference type="InterPro" id="IPR016166">
    <property type="entry name" value="FAD-bd_PCMH"/>
</dbReference>
<dbReference type="Gene3D" id="3.30.43.10">
    <property type="entry name" value="Uridine Diphospho-n-acetylenolpyruvylglucosamine Reductase, domain 2"/>
    <property type="match status" value="1"/>
</dbReference>
<evidence type="ECO:0000256" key="2">
    <source>
        <dbReference type="ARBA" id="ARBA00008000"/>
    </source>
</evidence>
<accession>A0ABR9JAA7</accession>
<dbReference type="PANTHER" id="PTHR11748:SF111">
    <property type="entry name" value="D-LACTATE DEHYDROGENASE, MITOCHONDRIAL-RELATED"/>
    <property type="match status" value="1"/>
</dbReference>
<evidence type="ECO:0000256" key="7">
    <source>
        <dbReference type="ARBA" id="ARBA00023002"/>
    </source>
</evidence>
<gene>
    <name evidence="13" type="ORF">H4W26_002724</name>
</gene>
<keyword evidence="3" id="KW-0285">Flavoprotein</keyword>
<dbReference type="Pfam" id="PF02754">
    <property type="entry name" value="CCG"/>
    <property type="match status" value="1"/>
</dbReference>
<dbReference type="Gene3D" id="1.10.1060.10">
    <property type="entry name" value="Alpha-helical ferredoxin"/>
    <property type="match status" value="1"/>
</dbReference>
<dbReference type="InterPro" id="IPR017896">
    <property type="entry name" value="4Fe4S_Fe-S-bd"/>
</dbReference>
<evidence type="ECO:0000256" key="4">
    <source>
        <dbReference type="ARBA" id="ARBA00022723"/>
    </source>
</evidence>
<keyword evidence="4" id="KW-0479">Metal-binding</keyword>
<dbReference type="PANTHER" id="PTHR11748">
    <property type="entry name" value="D-LACTATE DEHYDROGENASE"/>
    <property type="match status" value="1"/>
</dbReference>
<evidence type="ECO:0000256" key="5">
    <source>
        <dbReference type="ARBA" id="ARBA00022827"/>
    </source>
</evidence>
<reference evidence="13 14" key="1">
    <citation type="submission" date="2020-10" db="EMBL/GenBank/DDBJ databases">
        <title>Sequencing the genomes of 1000 actinobacteria strains.</title>
        <authorList>
            <person name="Klenk H.-P."/>
        </authorList>
    </citation>
    <scope>NUCLEOTIDE SEQUENCE [LARGE SCALE GENOMIC DNA]</scope>
    <source>
        <strain evidence="13 14">DSM 15474</strain>
    </source>
</reference>
<comment type="cofactor">
    <cofactor evidence="1">
        <name>FAD</name>
        <dbReference type="ChEBI" id="CHEBI:57692"/>
    </cofactor>
</comment>
<sequence>MELRTTAPLIDELRRELGAENVLDRAIDLYSRAHDASHYLLIPQVVVIAEDIASVSAVLHLAAKHDTSVTFRSGGTSLSGQSCGAGIQVDTRRGFRAIEVLDEGRRVRVQPGATLRAANIRLARHGRALGPDPASEAACTVGGVIANNSSGMAAGIEHNSAKTLESMTLVLPSGTVVDTSRGDALETLRTEEPGLVTELEALRDQVRADPSAMTEIAERFSMKNTMGYSLDAFCRCDDPVQMLLQLMIGSEGTLGFVAEAVFRTVPVHSHCATGLMVFDSLDVAARALPELVSTGAKALELMDATSLKVASRSPEVPAVIADLTVEAHAAILVEYRADSALELDQHLAQVASTLEQATTTHPVELTRDASHRAQLWAVRKGLYAAVAGARPPGTMALLEDVVVPVQHLARTCEELSALLADHGYVDPVIFGHAKDGNIHFMLTEDTEDPAALERLAAFTEDLVELILRQGGNLKAEHGTGRAMAPFIDRQYSPNLVQVLHRIKSACDPSGVLNPGVVLTADDKAHLNHLKPVDRVDAEVDRCVECGYCEPVCPSRDLTLTPRQRIVVRRERERALARGDRTLVAELDSQQEYDSLQTCAADGMCATACPVGIDTGALVKRLREENRGPAQQRLGRMAAQRWSAVTQAAGRGLDAASRMPDAAIAWPNASARSLLGAETVPLWTSDLPSGGRRRSRASDAGDAGQPVSAIFLPSCQGAMFAAPDGSRGAQSSVVELCSIAGLNMVMPERVDSLCCGTPWSSKGLAAGHEAMAEQVLDAVDRTRRLLDDRGDGLLPVVVDASSCAEGVAAIMAAAQAAGDPRAGRVIDAVNFVAERVLPQLEIEPGQRIESLTLHPTCSTSKTGGEADLLRIARAVAHQVHVPDDWACCGFAGDRGMLHPELTASATAAEAREVQQIDAAAHASSNRACEIAMTRATGRTYRHVLEVAADVAARRTERSTPAGR</sequence>
<evidence type="ECO:0000256" key="8">
    <source>
        <dbReference type="ARBA" id="ARBA00023004"/>
    </source>
</evidence>
<dbReference type="InterPro" id="IPR017900">
    <property type="entry name" value="4Fe4S_Fe_S_CS"/>
</dbReference>
<evidence type="ECO:0000313" key="13">
    <source>
        <dbReference type="EMBL" id="MBE1515932.1"/>
    </source>
</evidence>
<dbReference type="InterPro" id="IPR036318">
    <property type="entry name" value="FAD-bd_PCMH-like_sf"/>
</dbReference>
<feature type="domain" description="FAD-binding PCMH-type" evidence="12">
    <location>
        <begin position="39"/>
        <end position="267"/>
    </location>
</feature>
<evidence type="ECO:0000256" key="1">
    <source>
        <dbReference type="ARBA" id="ARBA00001974"/>
    </source>
</evidence>
<dbReference type="InterPro" id="IPR004113">
    <property type="entry name" value="FAD-bd_oxidored_4_C"/>
</dbReference>
<evidence type="ECO:0000313" key="14">
    <source>
        <dbReference type="Proteomes" id="UP000636579"/>
    </source>
</evidence>
<dbReference type="InterPro" id="IPR016171">
    <property type="entry name" value="Vanillyl_alc_oxidase_C-sub2"/>
</dbReference>
<dbReference type="InterPro" id="IPR009051">
    <property type="entry name" value="Helical_ferredxn"/>
</dbReference>
<evidence type="ECO:0000256" key="3">
    <source>
        <dbReference type="ARBA" id="ARBA00022630"/>
    </source>
</evidence>
<keyword evidence="5" id="KW-0274">FAD</keyword>
<dbReference type="SUPFAM" id="SSF56176">
    <property type="entry name" value="FAD-binding/transporter-associated domain-like"/>
    <property type="match status" value="1"/>
</dbReference>
<keyword evidence="9" id="KW-0411">Iron-sulfur</keyword>
<dbReference type="Pfam" id="PF13183">
    <property type="entry name" value="Fer4_8"/>
    <property type="match status" value="1"/>
</dbReference>
<dbReference type="Pfam" id="PF02913">
    <property type="entry name" value="FAD-oxidase_C"/>
    <property type="match status" value="1"/>
</dbReference>
<dbReference type="Gene3D" id="1.10.45.10">
    <property type="entry name" value="Vanillyl-alcohol Oxidase, Chain A, domain 4"/>
    <property type="match status" value="1"/>
</dbReference>
<evidence type="ECO:0000256" key="10">
    <source>
        <dbReference type="ARBA" id="ARBA00038897"/>
    </source>
</evidence>
<dbReference type="EC" id="1.1.2.4" evidence="10"/>
<dbReference type="Proteomes" id="UP000636579">
    <property type="component" value="Unassembled WGS sequence"/>
</dbReference>
<keyword evidence="7" id="KW-0560">Oxidoreductase</keyword>
<dbReference type="InterPro" id="IPR004017">
    <property type="entry name" value="Cys_rich_dom"/>
</dbReference>
<dbReference type="Pfam" id="PF01565">
    <property type="entry name" value="FAD_binding_4"/>
    <property type="match status" value="1"/>
</dbReference>
<evidence type="ECO:0000259" key="11">
    <source>
        <dbReference type="PROSITE" id="PS51379"/>
    </source>
</evidence>
<proteinExistence type="inferred from homology"/>
<evidence type="ECO:0000259" key="12">
    <source>
        <dbReference type="PROSITE" id="PS51387"/>
    </source>
</evidence>
<keyword evidence="14" id="KW-1185">Reference proteome</keyword>
<dbReference type="InterPro" id="IPR006094">
    <property type="entry name" value="Oxid_FAD_bind_N"/>
</dbReference>
<keyword evidence="6" id="KW-0809">Transit peptide</keyword>
<dbReference type="SUPFAM" id="SSF55103">
    <property type="entry name" value="FAD-linked oxidases, C-terminal domain"/>
    <property type="match status" value="1"/>
</dbReference>
<dbReference type="InterPro" id="IPR016164">
    <property type="entry name" value="FAD-linked_Oxase-like_C"/>
</dbReference>
<dbReference type="RefSeq" id="WP_192592703.1">
    <property type="nucleotide sequence ID" value="NZ_JADBEE010000002.1"/>
</dbReference>
<dbReference type="PROSITE" id="PS00198">
    <property type="entry name" value="4FE4S_FER_1"/>
    <property type="match status" value="1"/>
</dbReference>
<name>A0ABR9JAA7_9MICC</name>
<dbReference type="PROSITE" id="PS51387">
    <property type="entry name" value="FAD_PCMH"/>
    <property type="match status" value="1"/>
</dbReference>
<dbReference type="InterPro" id="IPR016169">
    <property type="entry name" value="FAD-bd_PCMH_sub2"/>
</dbReference>
<dbReference type="PROSITE" id="PS51379">
    <property type="entry name" value="4FE4S_FER_2"/>
    <property type="match status" value="1"/>
</dbReference>
<comment type="caution">
    <text evidence="13">The sequence shown here is derived from an EMBL/GenBank/DDBJ whole genome shotgun (WGS) entry which is preliminary data.</text>
</comment>
<keyword evidence="8" id="KW-0408">Iron</keyword>